<gene>
    <name evidence="3" type="primary">cofD</name>
    <name evidence="4" type="ordered locus">Ferp_0960</name>
</gene>
<comment type="subunit">
    <text evidence="3">Homodimer.</text>
</comment>
<dbReference type="SUPFAM" id="SSF142338">
    <property type="entry name" value="CofD-like"/>
    <property type="match status" value="1"/>
</dbReference>
<reference evidence="5" key="1">
    <citation type="submission" date="2010-02" db="EMBL/GenBank/DDBJ databases">
        <title>Complete sequence of Ferroglobus placidus DSM 10642.</title>
        <authorList>
            <consortium name="US DOE Joint Genome Institute"/>
            <person name="Lucas S."/>
            <person name="Copeland A."/>
            <person name="Lapidus A."/>
            <person name="Cheng J.-F."/>
            <person name="Bruce D."/>
            <person name="Goodwin L."/>
            <person name="Pitluck S."/>
            <person name="Saunders E."/>
            <person name="Brettin T."/>
            <person name="Detter J.C."/>
            <person name="Han C."/>
            <person name="Tapia R."/>
            <person name="Larimer F."/>
            <person name="Land M."/>
            <person name="Hauser L."/>
            <person name="Kyrpides N."/>
            <person name="Ivanova N."/>
            <person name="Holmes D."/>
            <person name="Lovley D."/>
            <person name="Kyrpides N."/>
            <person name="Anderson I.J."/>
            <person name="Woyke T."/>
        </authorList>
    </citation>
    <scope>NUCLEOTIDE SEQUENCE [LARGE SCALE GENOMIC DNA]</scope>
    <source>
        <strain evidence="5">DSM 10642 / AEDII12DO</strain>
    </source>
</reference>
<dbReference type="InterPro" id="IPR038136">
    <property type="entry name" value="CofD-like_dom_sf"/>
</dbReference>
<dbReference type="HAMAP" id="MF_01257">
    <property type="entry name" value="CofD"/>
    <property type="match status" value="1"/>
</dbReference>
<dbReference type="InterPro" id="IPR002882">
    <property type="entry name" value="CofD"/>
</dbReference>
<name>D3RXB1_FERPA</name>
<dbReference type="GeneID" id="8778468"/>
<comment type="catalytic activity">
    <reaction evidence="3">
        <text>(2S)-lactyl-2-diphospho-5'-guanosine + 7,8-didemethyl-8-hydroxy-5-deazariboflavin = oxidized coenzyme F420-0 + GMP + H(+)</text>
        <dbReference type="Rhea" id="RHEA:63444"/>
        <dbReference type="ChEBI" id="CHEBI:15378"/>
        <dbReference type="ChEBI" id="CHEBI:58115"/>
        <dbReference type="ChEBI" id="CHEBI:59435"/>
        <dbReference type="ChEBI" id="CHEBI:59904"/>
        <dbReference type="ChEBI" id="CHEBI:59907"/>
        <dbReference type="EC" id="2.7.8.28"/>
    </reaction>
</comment>
<dbReference type="HOGENOM" id="CLU_055795_1_0_2"/>
<dbReference type="GO" id="GO:0043743">
    <property type="term" value="F:LPPG:FO 2-phospho-L-lactate transferase activity"/>
    <property type="evidence" value="ECO:0007669"/>
    <property type="project" value="UniProtKB-EC"/>
</dbReference>
<evidence type="ECO:0000313" key="5">
    <source>
        <dbReference type="Proteomes" id="UP000002613"/>
    </source>
</evidence>
<reference evidence="4 5" key="2">
    <citation type="journal article" date="2011" name="Stand. Genomic Sci.">
        <title>Complete genome sequence of Ferroglobus placidus AEDII12DO.</title>
        <authorList>
            <person name="Anderson I."/>
            <person name="Risso C."/>
            <person name="Holmes D."/>
            <person name="Lucas S."/>
            <person name="Copeland A."/>
            <person name="Lapidus A."/>
            <person name="Cheng J.F."/>
            <person name="Bruce D."/>
            <person name="Goodwin L."/>
            <person name="Pitluck S."/>
            <person name="Saunders E."/>
            <person name="Brettin T."/>
            <person name="Detter J.C."/>
            <person name="Han C."/>
            <person name="Tapia R."/>
            <person name="Larimer F."/>
            <person name="Land M."/>
            <person name="Hauser L."/>
            <person name="Woyke T."/>
            <person name="Lovley D."/>
            <person name="Kyrpides N."/>
            <person name="Ivanova N."/>
        </authorList>
    </citation>
    <scope>NUCLEOTIDE SEQUENCE [LARGE SCALE GENOMIC DNA]</scope>
    <source>
        <strain evidence="5">DSM 10642 / AEDII12DO</strain>
    </source>
</reference>
<dbReference type="EMBL" id="CP001899">
    <property type="protein sequence ID" value="ADC65124.1"/>
    <property type="molecule type" value="Genomic_DNA"/>
</dbReference>
<organism evidence="4 5">
    <name type="scientific">Ferroglobus placidus (strain DSM 10642 / AEDII12DO)</name>
    <dbReference type="NCBI Taxonomy" id="589924"/>
    <lineage>
        <taxon>Archaea</taxon>
        <taxon>Methanobacteriati</taxon>
        <taxon>Methanobacteriota</taxon>
        <taxon>Archaeoglobi</taxon>
        <taxon>Archaeoglobales</taxon>
        <taxon>Archaeoglobaceae</taxon>
        <taxon>Ferroglobus</taxon>
    </lineage>
</organism>
<evidence type="ECO:0000256" key="1">
    <source>
        <dbReference type="ARBA" id="ARBA00022679"/>
    </source>
</evidence>
<dbReference type="Pfam" id="PF01933">
    <property type="entry name" value="CofD"/>
    <property type="match status" value="1"/>
</dbReference>
<dbReference type="Proteomes" id="UP000002613">
    <property type="component" value="Chromosome"/>
</dbReference>
<sequence>MLAVLSGGTGTPKLLTGLKEVADFSVVVNTAEDIWVSGNKVCPDIDSVIYALAEIIDEDKWWGVKNDSFVTHNFLKKLGFDEMLMIGDIDRATHIFRSELLRKGYSLTEATLKLAEAYGVKNKVLPMCEEEVETRIVCDAGDLHFQEFWIKHRGEPEVYDVYFKGIEKAEATEEVLGELERSKAVIIGPSNPITSISPILMVKGVREVLEEKIVVAVSPIIGSSPVSGPAAKFMRAKGYEVSPAGVYEVYKDFLDALVVQTGDEWVRSEVDCEVFSTDTIMKSKEDAVKLSKFLLEIVEKL</sequence>
<accession>D3RXB1</accession>
<keyword evidence="2 3" id="KW-0460">Magnesium</keyword>
<comment type="similarity">
    <text evidence="3">Belongs to the CofD family.</text>
</comment>
<evidence type="ECO:0000313" key="4">
    <source>
        <dbReference type="EMBL" id="ADC65124.1"/>
    </source>
</evidence>
<dbReference type="PANTHER" id="PTHR43007:SF1">
    <property type="entry name" value="2-PHOSPHO-L-LACTATE TRANSFERASE"/>
    <property type="match status" value="1"/>
</dbReference>
<dbReference type="GO" id="GO:0052645">
    <property type="term" value="P:F420-0 metabolic process"/>
    <property type="evidence" value="ECO:0007669"/>
    <property type="project" value="UniProtKB-UniRule"/>
</dbReference>
<proteinExistence type="inferred from homology"/>
<dbReference type="KEGG" id="fpl:Ferp_0960"/>
<protein>
    <recommendedName>
        <fullName evidence="3">2-phospho-L-lactate transferase</fullName>
        <ecNumber evidence="3">2.7.8.28</ecNumber>
    </recommendedName>
    <alternativeName>
        <fullName evidence="3">EPPG:FO PEP transferase</fullName>
    </alternativeName>
</protein>
<dbReference type="EC" id="2.7.8.28" evidence="3"/>
<feature type="binding site" evidence="3">
    <location>
        <position position="46"/>
    </location>
    <ligand>
        <name>7,8-didemethyl-8-hydroxy-5-deazariboflavin</name>
        <dbReference type="ChEBI" id="CHEBI:59904"/>
    </ligand>
</feature>
<dbReference type="Gene3D" id="1.10.8.240">
    <property type="entry name" value="CofD-like domain"/>
    <property type="match status" value="1"/>
</dbReference>
<dbReference type="STRING" id="589924.Ferp_0960"/>
<dbReference type="UniPathway" id="UPA00071"/>
<comment type="function">
    <text evidence="3">Catalyzes the transfer of the 2-phospholactate moiety from (2S)-lactyl-2-diphospho-5'-guanosine to 7,8-didemethyl-8-hydroxy-5-deazariboflavin (FO) with the formation of oxidized coenzyme F420-0 and GMP.</text>
</comment>
<evidence type="ECO:0000256" key="3">
    <source>
        <dbReference type="HAMAP-Rule" id="MF_01257"/>
    </source>
</evidence>
<comment type="caution">
    <text evidence="3">Lacks conserved residue(s) required for the propagation of feature annotation.</text>
</comment>
<dbReference type="Gene3D" id="3.40.50.10680">
    <property type="entry name" value="CofD-like domains"/>
    <property type="match status" value="1"/>
</dbReference>
<dbReference type="OrthoDB" id="59563at2157"/>
<dbReference type="InterPro" id="IPR010115">
    <property type="entry name" value="FbiA/CofD"/>
</dbReference>
<dbReference type="eggNOG" id="arCOG04395">
    <property type="taxonomic scope" value="Archaea"/>
</dbReference>
<dbReference type="PaxDb" id="589924-Ferp_0960"/>
<dbReference type="PANTHER" id="PTHR43007">
    <property type="entry name" value="2-PHOSPHO-L-LACTATE TRANSFERASE"/>
    <property type="match status" value="1"/>
</dbReference>
<dbReference type="GO" id="GO:0000287">
    <property type="term" value="F:magnesium ion binding"/>
    <property type="evidence" value="ECO:0007669"/>
    <property type="project" value="InterPro"/>
</dbReference>
<keyword evidence="1 3" id="KW-0808">Transferase</keyword>
<comment type="cofactor">
    <cofactor evidence="3">
        <name>Mg(2+)</name>
        <dbReference type="ChEBI" id="CHEBI:18420"/>
    </cofactor>
</comment>
<keyword evidence="5" id="KW-1185">Reference proteome</keyword>
<comment type="pathway">
    <text evidence="3">Cofactor biosynthesis; coenzyme F420 biosynthesis.</text>
</comment>
<dbReference type="CDD" id="cd07186">
    <property type="entry name" value="CofD_like"/>
    <property type="match status" value="1"/>
</dbReference>
<dbReference type="AlphaFoldDB" id="D3RXB1"/>
<evidence type="ECO:0000256" key="2">
    <source>
        <dbReference type="ARBA" id="ARBA00022842"/>
    </source>
</evidence>
<dbReference type="RefSeq" id="WP_012965467.1">
    <property type="nucleotide sequence ID" value="NC_013849.1"/>
</dbReference>
<dbReference type="NCBIfam" id="TIGR01819">
    <property type="entry name" value="F420_cofD"/>
    <property type="match status" value="1"/>
</dbReference>